<dbReference type="PANTHER" id="PTHR45757">
    <property type="entry name" value="PROTEIN CBG23364-RELATED"/>
    <property type="match status" value="1"/>
</dbReference>
<dbReference type="SUPFAM" id="SSF103473">
    <property type="entry name" value="MFS general substrate transporter"/>
    <property type="match status" value="1"/>
</dbReference>
<reference evidence="6" key="1">
    <citation type="submission" date="2022-11" db="UniProtKB">
        <authorList>
            <consortium name="WormBaseParasite"/>
        </authorList>
    </citation>
    <scope>IDENTIFICATION</scope>
</reference>
<proteinExistence type="predicted"/>
<dbReference type="Gene3D" id="1.20.1250.20">
    <property type="entry name" value="MFS general substrate transporter like domains"/>
    <property type="match status" value="2"/>
</dbReference>
<dbReference type="AlphaFoldDB" id="A0A914DBR9"/>
<feature type="transmembrane region" description="Helical" evidence="3">
    <location>
        <begin position="342"/>
        <end position="367"/>
    </location>
</feature>
<evidence type="ECO:0000313" key="6">
    <source>
        <dbReference type="WBParaSite" id="ACRNAN_scaffold2135.g27208.t1"/>
    </source>
</evidence>
<evidence type="ECO:0000256" key="3">
    <source>
        <dbReference type="SAM" id="Phobius"/>
    </source>
</evidence>
<feature type="transmembrane region" description="Helical" evidence="3">
    <location>
        <begin position="282"/>
        <end position="303"/>
    </location>
</feature>
<feature type="transmembrane region" description="Helical" evidence="3">
    <location>
        <begin position="29"/>
        <end position="49"/>
    </location>
</feature>
<dbReference type="WBParaSite" id="ACRNAN_scaffold2135.g27208.t1">
    <property type="protein sequence ID" value="ACRNAN_scaffold2135.g27208.t1"/>
    <property type="gene ID" value="ACRNAN_scaffold2135.g27208"/>
</dbReference>
<keyword evidence="3" id="KW-0472">Membrane</keyword>
<dbReference type="GO" id="GO:0016020">
    <property type="term" value="C:membrane"/>
    <property type="evidence" value="ECO:0007669"/>
    <property type="project" value="UniProtKB-SubCell"/>
</dbReference>
<feature type="transmembrane region" description="Helical" evidence="3">
    <location>
        <begin position="78"/>
        <end position="104"/>
    </location>
</feature>
<feature type="transmembrane region" description="Helical" evidence="3">
    <location>
        <begin position="215"/>
        <end position="237"/>
    </location>
</feature>
<evidence type="ECO:0000256" key="1">
    <source>
        <dbReference type="ARBA" id="ARBA00004141"/>
    </source>
</evidence>
<feature type="transmembrane region" description="Helical" evidence="3">
    <location>
        <begin position="56"/>
        <end position="72"/>
    </location>
</feature>
<dbReference type="PANTHER" id="PTHR45757:SF17">
    <property type="entry name" value="MAJOR FACILITATOR SUPERFAMILY (MFS) PROFILE DOMAIN-CONTAINING PROTEIN"/>
    <property type="match status" value="1"/>
</dbReference>
<name>A0A914DBR9_9BILA</name>
<feature type="compositionally biased region" description="Polar residues" evidence="2">
    <location>
        <begin position="419"/>
        <end position="436"/>
    </location>
</feature>
<feature type="region of interest" description="Disordered" evidence="2">
    <location>
        <begin position="419"/>
        <end position="439"/>
    </location>
</feature>
<dbReference type="InterPro" id="IPR011701">
    <property type="entry name" value="MFS"/>
</dbReference>
<protein>
    <submittedName>
        <fullName evidence="6">Major facilitator superfamily (MFS) profile domain-containing protein</fullName>
    </submittedName>
</protein>
<dbReference type="Proteomes" id="UP000887540">
    <property type="component" value="Unplaced"/>
</dbReference>
<keyword evidence="3" id="KW-0812">Transmembrane</keyword>
<organism evidence="5 6">
    <name type="scientific">Acrobeloides nanus</name>
    <dbReference type="NCBI Taxonomy" id="290746"/>
    <lineage>
        <taxon>Eukaryota</taxon>
        <taxon>Metazoa</taxon>
        <taxon>Ecdysozoa</taxon>
        <taxon>Nematoda</taxon>
        <taxon>Chromadorea</taxon>
        <taxon>Rhabditida</taxon>
        <taxon>Tylenchina</taxon>
        <taxon>Cephalobomorpha</taxon>
        <taxon>Cephaloboidea</taxon>
        <taxon>Cephalobidae</taxon>
        <taxon>Acrobeloides</taxon>
    </lineage>
</organism>
<keyword evidence="5" id="KW-1185">Reference proteome</keyword>
<keyword evidence="3" id="KW-1133">Transmembrane helix</keyword>
<feature type="transmembrane region" description="Helical" evidence="3">
    <location>
        <begin position="379"/>
        <end position="398"/>
    </location>
</feature>
<feature type="transmembrane region" description="Helical" evidence="3">
    <location>
        <begin position="116"/>
        <end position="136"/>
    </location>
</feature>
<dbReference type="InterPro" id="IPR020846">
    <property type="entry name" value="MFS_dom"/>
</dbReference>
<dbReference type="Pfam" id="PF07690">
    <property type="entry name" value="MFS_1"/>
    <property type="match status" value="1"/>
</dbReference>
<dbReference type="InterPro" id="IPR036259">
    <property type="entry name" value="MFS_trans_sf"/>
</dbReference>
<dbReference type="GO" id="GO:0022857">
    <property type="term" value="F:transmembrane transporter activity"/>
    <property type="evidence" value="ECO:0007669"/>
    <property type="project" value="InterPro"/>
</dbReference>
<feature type="transmembrane region" description="Helical" evidence="3">
    <location>
        <begin position="309"/>
        <end position="330"/>
    </location>
</feature>
<feature type="transmembrane region" description="Helical" evidence="3">
    <location>
        <begin position="249"/>
        <end position="270"/>
    </location>
</feature>
<accession>A0A914DBR9</accession>
<dbReference type="PROSITE" id="PS50850">
    <property type="entry name" value="MFS"/>
    <property type="match status" value="1"/>
</dbReference>
<evidence type="ECO:0000313" key="5">
    <source>
        <dbReference type="Proteomes" id="UP000887540"/>
    </source>
</evidence>
<evidence type="ECO:0000259" key="4">
    <source>
        <dbReference type="PROSITE" id="PS50850"/>
    </source>
</evidence>
<evidence type="ECO:0000256" key="2">
    <source>
        <dbReference type="SAM" id="MobiDB-lite"/>
    </source>
</evidence>
<feature type="transmembrane region" description="Helical" evidence="3">
    <location>
        <begin position="148"/>
        <end position="167"/>
    </location>
</feature>
<feature type="domain" description="Major facilitator superfamily (MFS) profile" evidence="4">
    <location>
        <begin position="1"/>
        <end position="402"/>
    </location>
</feature>
<comment type="subcellular location">
    <subcellularLocation>
        <location evidence="1">Membrane</location>
        <topology evidence="1">Multi-pass membrane protein</topology>
    </subcellularLocation>
</comment>
<sequence>MAPPVGSSEKFENPYGHPIFNYTQEERSFLQWAVAAGSIIGTFPFNWLYVTYGARYVFFGAGIASTLATLAIPISAQIGIWCFIAVRFIQGFAYAANFASIGVLCSRWSSLKQMGFFLAVLTNFTPMSTVVTNIVSGQLCESQFGWPAVYYVHGVGCLILFTLWIIFYNDFPERNKRVSAIELEKIHRNKSQAHIQMDSFVPYWEILKNPVILTVWLNSLADIFSGVFLLLYAPTYFKNVLKFGVAKTGFLSAMPALSHIFMKWFCGYVCDKIKCISEKSKLIAFNSIALLGPALCYALLGYVPDSLPYLAFVIAVLKNTFIAANCGGFYKCAALHARQYSHFVVGNIQFTKCLSLFLAPALVAIFITDDSSRAQWRTIFLILAATLVISNFIFCFMCSDQPAEFTKITRESIQNGKTNKISDASESSTNGTSINVPLNEKDSLNRRDSLIGI</sequence>